<gene>
    <name evidence="2" type="ORF">B5L96_24680</name>
    <name evidence="3" type="ORF">B6I68_10845</name>
    <name evidence="7" type="ORF">BL124_00020310</name>
    <name evidence="4" type="ORF">CP554_05085</name>
    <name evidence="5" type="ORF">DM078_00640</name>
    <name evidence="6" type="ORF">DW286_10780</name>
    <name evidence="10" type="ORF">E1814_11150</name>
    <name evidence="9" type="ORF">EAO17_10840</name>
    <name evidence="8" type="ORF">EAO28_18350</name>
    <name evidence="1" type="ORF">LS45_19165</name>
</gene>
<dbReference type="Proteomes" id="UP000234439">
    <property type="component" value="Unassembled WGS sequence"/>
</dbReference>
<dbReference type="Proteomes" id="UP000283322">
    <property type="component" value="Unassembled WGS sequence"/>
</dbReference>
<dbReference type="EMBL" id="RCZY01000002">
    <property type="protein sequence ID" value="RRE43802.1"/>
    <property type="molecule type" value="Genomic_DNA"/>
</dbReference>
<evidence type="ECO:0000313" key="16">
    <source>
        <dbReference type="Proteomes" id="UP000275975"/>
    </source>
</evidence>
<evidence type="ECO:0000313" key="13">
    <source>
        <dbReference type="Proteomes" id="UP000234439"/>
    </source>
</evidence>
<reference evidence="3 13" key="2">
    <citation type="journal article" date="2017" name="J. Infect. Dis.">
        <title>An Analysis of the Epidemic of Klebsiella pneumoniae Carbapenemase-Producing K. pneumoniae: Convergence of Two Evolutionary Mechanisms Creates the Perfect Storm.</title>
        <authorList>
            <person name="Rojas L.J."/>
            <person name="Weinstock G.M."/>
            <person name="De La Cadena E."/>
            <person name="Diaz L."/>
            <person name="Rios R."/>
            <person name="Hanson B.M."/>
            <person name="Brown J.S."/>
            <person name="Vats P."/>
            <person name="Phillips D.S."/>
            <person name="Nguyen H."/>
            <person name="Hujer K.M."/>
            <person name="Correa A."/>
            <person name="Adams M.D."/>
            <person name="Perez F."/>
            <person name="Sodergren E."/>
            <person name="Narechania A."/>
            <person name="Planet P.J."/>
            <person name="Villegas M.V."/>
            <person name="Bonomo R.A."/>
            <person name="Arias C.A."/>
        </authorList>
    </citation>
    <scope>NUCLEOTIDE SEQUENCE [LARGE SCALE GENOMIC DNA]</scope>
    <source>
        <strain evidence="3 13">COL-Kpn30</strain>
    </source>
</reference>
<reference evidence="4 14" key="4">
    <citation type="submission" date="2017-09" db="EMBL/GenBank/DDBJ databases">
        <title>Molecular Epidemiology of Livestock-Associated Methicillin Resistant Staphylococcus aureus (LA-MRSA) and Extended-Spectrum Beta-Lactamase (ESBL)-Producing Enterobacteriaceae in Pigs and Exposed Workers in Cameroon and South Africa.</title>
        <authorList>
            <person name="Founou L."/>
            <person name="Founou R.C."/>
            <person name="Allam M."/>
            <person name="Ismail A."/>
            <person name="Essack S.Y."/>
        </authorList>
    </citation>
    <scope>NUCLEOTIDE SEQUENCE [LARGE SCALE GENOMIC DNA]</scope>
    <source>
        <strain evidence="4 14">HH516E4IA</strain>
    </source>
</reference>
<comment type="caution">
    <text evidence="3">The sequence shown here is derived from an EMBL/GenBank/DDBJ whole genome shotgun (WGS) entry which is preliminary data.</text>
</comment>
<evidence type="ECO:0000313" key="2">
    <source>
        <dbReference type="EMBL" id="OVF66649.1"/>
    </source>
</evidence>
<evidence type="ECO:0000313" key="6">
    <source>
        <dbReference type="EMBL" id="RDT93026.1"/>
    </source>
</evidence>
<reference evidence="7 17" key="8">
    <citation type="submission" date="2018-10" db="EMBL/GenBank/DDBJ databases">
        <authorList>
            <person name="Vanduin D."/>
            <person name="Fouts D."/>
            <person name="Wright M."/>
            <person name="Sutton G."/>
            <person name="Nguyen K."/>
            <person name="Kreiswirth B."/>
            <person name="Chen L."/>
            <person name="Rojas L."/>
            <person name="Hujer A."/>
            <person name="Hujer K."/>
            <person name="Bonomo R."/>
            <person name="Adams M."/>
        </authorList>
    </citation>
    <scope>NUCLEOTIDE SEQUENCE [LARGE SCALE GENOMIC DNA]</scope>
    <source>
        <strain evidence="7 17">CRK0165</strain>
    </source>
</reference>
<evidence type="ECO:0000313" key="5">
    <source>
        <dbReference type="EMBL" id="RBZ25929.1"/>
    </source>
</evidence>
<dbReference type="Proteomes" id="UP000196447">
    <property type="component" value="Unassembled WGS sequence"/>
</dbReference>
<reference evidence="15 16" key="10">
    <citation type="journal article" date="2019" name="Antimicrob. Agents Chemother.">
        <title>Applying Rapid Whole Genome Sequencing to Predict Phenotypic Antimicrobial Susceptibility Testing Results Among Carbapenem-Resistant Klebsiella pneumoniae Clinical Isolates.</title>
        <authorList>
            <person name="Tamma P.D."/>
            <person name="Fan Y."/>
            <person name="Bergman Y."/>
            <person name="Pertea G."/>
            <person name="Kazmi A."/>
            <person name="Lewis S."/>
            <person name="Carroll K.C."/>
            <person name="Schatz M.C."/>
            <person name="Timp W."/>
            <person name="Simner P.J."/>
        </authorList>
    </citation>
    <scope>NUCLEOTIDE SEQUENCE [LARGE SCALE GENOMIC DNA]</scope>
    <source>
        <strain evidence="9 16">KLPN_104</strain>
        <strain evidence="8 15">KLPN_33</strain>
    </source>
</reference>
<dbReference type="Proteomes" id="UP000031820">
    <property type="component" value="Unassembled WGS sequence"/>
</dbReference>
<name>A0A0E9Z181_KLEPN</name>
<evidence type="ECO:0000313" key="10">
    <source>
        <dbReference type="EMBL" id="TDK01931.1"/>
    </source>
</evidence>
<dbReference type="EMBL" id="QRCF01000009">
    <property type="protein sequence ID" value="RDT93026.1"/>
    <property type="molecule type" value="Genomic_DNA"/>
</dbReference>
<dbReference type="KEGG" id="kpne:KU54_002860"/>
<reference evidence="5" key="6">
    <citation type="submission" date="2018-07" db="EMBL/GenBank/DDBJ databases">
        <authorList>
            <person name="Martins R.C."/>
            <person name="Perdigao-Neto L.V."/>
            <person name="Costa S.F."/>
            <person name="Levin A.S.S."/>
        </authorList>
    </citation>
    <scope>NUCLEOTIDE SEQUENCE</scope>
    <source>
        <strain evidence="5">BC_5001</strain>
    </source>
</reference>
<evidence type="ECO:0000313" key="9">
    <source>
        <dbReference type="EMBL" id="RRF06677.1"/>
    </source>
</evidence>
<organism evidence="3 13">
    <name type="scientific">Klebsiella pneumoniae</name>
    <dbReference type="NCBI Taxonomy" id="573"/>
    <lineage>
        <taxon>Bacteria</taxon>
        <taxon>Pseudomonadati</taxon>
        <taxon>Pseudomonadota</taxon>
        <taxon>Gammaproteobacteria</taxon>
        <taxon>Enterobacterales</taxon>
        <taxon>Enterobacteriaceae</taxon>
        <taxon>Klebsiella/Raoultella group</taxon>
        <taxon>Klebsiella</taxon>
        <taxon>Klebsiella pneumoniae complex</taxon>
    </lineage>
</organism>
<dbReference type="Proteomes" id="UP000253559">
    <property type="component" value="Unassembled WGS sequence"/>
</dbReference>
<reference evidence="9" key="9">
    <citation type="submission" date="2018-10" db="EMBL/GenBank/DDBJ databases">
        <authorList>
            <person name="Fan Y."/>
            <person name="Timp W."/>
            <person name="Bergman Y."/>
            <person name="Tamma P."/>
            <person name="Simner P."/>
        </authorList>
    </citation>
    <scope>NUCLEOTIDE SEQUENCE</scope>
    <source>
        <strain evidence="9">KLPN_104</strain>
    </source>
</reference>
<dbReference type="EMBL" id="PCFF01000003">
    <property type="protein sequence ID" value="PVU63895.1"/>
    <property type="molecule type" value="Genomic_DNA"/>
</dbReference>
<dbReference type="KEGG" id="kpnu:LI86_02865"/>
<proteinExistence type="predicted"/>
<evidence type="ECO:0000313" key="15">
    <source>
        <dbReference type="Proteomes" id="UP000272440"/>
    </source>
</evidence>
<dbReference type="AlphaFoldDB" id="A0A0E9Z181"/>
<dbReference type="Proteomes" id="UP000275975">
    <property type="component" value="Unassembled WGS sequence"/>
</dbReference>
<reference evidence="1 11" key="1">
    <citation type="submission" date="2014-10" db="EMBL/GenBank/DDBJ databases">
        <title>Plasmid movement, recombination, and chromosomal integration amongst multidrug resistant commensal Escherichia coli clones within a single commercial turkey flock.</title>
        <authorList>
            <person name="Lang K."/>
            <person name="Dorn K."/>
            <person name="Danzeisen J."/>
            <person name="Johnson T."/>
        </authorList>
    </citation>
    <scope>NUCLEOTIDE SEQUENCE [LARGE SCALE GENOMIC DNA]</scope>
    <source>
        <strain evidence="1 11">UMNturkey9</strain>
    </source>
</reference>
<evidence type="ECO:0000313" key="12">
    <source>
        <dbReference type="Proteomes" id="UP000196447"/>
    </source>
</evidence>
<reference evidence="2 12" key="3">
    <citation type="submission" date="2017-03" db="EMBL/GenBank/DDBJ databases">
        <authorList>
            <person name="Fouts D."/>
            <person name="Stalin M.J."/>
            <person name="Chen L."/>
            <person name="Wright M."/>
            <person name="Sutton G."/>
            <person name="Nguyen K."/>
            <person name="Vanduin D."/>
            <person name="Rojas L."/>
            <person name="Hujer A."/>
            <person name="Hujer K."/>
            <person name="Bonomo R."/>
            <person name="Kreiswirth B."/>
            <person name="Adams M."/>
        </authorList>
    </citation>
    <scope>NUCLEOTIDE SEQUENCE [LARGE SCALE GENOMIC DNA]</scope>
    <source>
        <strain evidence="2 12">39383</strain>
    </source>
</reference>
<dbReference type="EMBL" id="MPYG04000147">
    <property type="protein sequence ID" value="ROG92778.1"/>
    <property type="molecule type" value="Genomic_DNA"/>
</dbReference>
<evidence type="ECO:0000313" key="7">
    <source>
        <dbReference type="EMBL" id="ROG92778.1"/>
    </source>
</evidence>
<reference evidence="6" key="5">
    <citation type="submission" date="2018-07" db="EMBL/GenBank/DDBJ databases">
        <title>Draft genome sequence of Klebsiella pneumoniae K293.</title>
        <authorList>
            <person name="He F."/>
        </authorList>
    </citation>
    <scope>NUCLEOTIDE SEQUENCE</scope>
    <source>
        <strain evidence="6">K293</strain>
    </source>
</reference>
<sequence length="70" mass="8076">MLAVLEFTNDRIKQNSILFIYKSRHIHDIASIDPIFCILATNDNLYPPLRMKPLISRANLCMKIITSNNT</sequence>
<dbReference type="EMBL" id="RDAM01000001">
    <property type="protein sequence ID" value="RRF06677.1"/>
    <property type="molecule type" value="Genomic_DNA"/>
</dbReference>
<dbReference type="EMBL" id="JRRF01000017">
    <property type="protein sequence ID" value="KII03047.1"/>
    <property type="molecule type" value="Genomic_DNA"/>
</dbReference>
<reference evidence="10 18" key="11">
    <citation type="submission" date="2019-03" db="EMBL/GenBank/DDBJ databases">
        <title>Multidrug-Resistant Klebsiella pneumoniae Clinical Bloodstream Isolates in Shanghai, China.</title>
        <authorList>
            <person name="Wang S."/>
        </authorList>
    </citation>
    <scope>NUCLEOTIDE SEQUENCE [LARGE SCALE GENOMIC DNA]</scope>
    <source>
        <strain evidence="10 18">RJ1071</strain>
    </source>
</reference>
<dbReference type="EMBL" id="NCMJ01000056">
    <property type="protein sequence ID" value="PLE27673.1"/>
    <property type="molecule type" value="Genomic_DNA"/>
</dbReference>
<evidence type="ECO:0000313" key="17">
    <source>
        <dbReference type="Proteomes" id="UP000283322"/>
    </source>
</evidence>
<evidence type="ECO:0000313" key="1">
    <source>
        <dbReference type="EMBL" id="KII03047.1"/>
    </source>
</evidence>
<dbReference type="EMBL" id="NDBK01000098">
    <property type="protein sequence ID" value="OVF66649.1"/>
    <property type="molecule type" value="Genomic_DNA"/>
</dbReference>
<protein>
    <submittedName>
        <fullName evidence="3">Uncharacterized protein</fullName>
    </submittedName>
</protein>
<accession>A0A0E9Z181</accession>
<dbReference type="Proteomes" id="UP000254657">
    <property type="component" value="Unassembled WGS sequence"/>
</dbReference>
<evidence type="ECO:0000313" key="11">
    <source>
        <dbReference type="Proteomes" id="UP000031820"/>
    </source>
</evidence>
<dbReference type="Proteomes" id="UP000245817">
    <property type="component" value="Unassembled WGS sequence"/>
</dbReference>
<dbReference type="EMBL" id="SMTN01000008">
    <property type="protein sequence ID" value="TDK01931.1"/>
    <property type="molecule type" value="Genomic_DNA"/>
</dbReference>
<evidence type="ECO:0000313" key="14">
    <source>
        <dbReference type="Proteomes" id="UP000245817"/>
    </source>
</evidence>
<dbReference type="Proteomes" id="UP000272440">
    <property type="component" value="Unassembled WGS sequence"/>
</dbReference>
<evidence type="ECO:0000313" key="4">
    <source>
        <dbReference type="EMBL" id="PVU63895.1"/>
    </source>
</evidence>
<evidence type="ECO:0000313" key="18">
    <source>
        <dbReference type="Proteomes" id="UP000294951"/>
    </source>
</evidence>
<evidence type="ECO:0000313" key="3">
    <source>
        <dbReference type="EMBL" id="PLE27673.1"/>
    </source>
</evidence>
<evidence type="ECO:0000313" key="8">
    <source>
        <dbReference type="EMBL" id="RRE43802.1"/>
    </source>
</evidence>
<dbReference type="Proteomes" id="UP000294951">
    <property type="component" value="Unassembled WGS sequence"/>
</dbReference>
<dbReference type="EMBL" id="QOHW01000001">
    <property type="protein sequence ID" value="RBZ25929.1"/>
    <property type="molecule type" value="Genomic_DNA"/>
</dbReference>
<reference evidence="5" key="7">
    <citation type="submission" date="2018-08" db="EMBL/GenBank/DDBJ databases">
        <title>Klebsiella pneumoniae genome sequencing and assembly.</title>
        <authorList>
            <person name="Martins R.C.R."/>
            <person name="Perdigao-Neto L.V."/>
            <person name="Costa S.F."/>
            <person name="Levin A.S.S."/>
        </authorList>
    </citation>
    <scope>NUCLEOTIDE SEQUENCE</scope>
    <source>
        <strain evidence="5">BC_5001</strain>
    </source>
</reference>